<protein>
    <submittedName>
        <fullName evidence="1">Uncharacterized protein</fullName>
    </submittedName>
</protein>
<comment type="caution">
    <text evidence="1">The sequence shown here is derived from an EMBL/GenBank/DDBJ whole genome shotgun (WGS) entry which is preliminary data.</text>
</comment>
<reference evidence="1 2" key="1">
    <citation type="submission" date="2024-06" db="EMBL/GenBank/DDBJ databases">
        <title>Genomics of switchgrass bacterial isolates.</title>
        <authorList>
            <person name="Shade A."/>
        </authorList>
    </citation>
    <scope>NUCLEOTIDE SEQUENCE [LARGE SCALE GENOMIC DNA]</scope>
    <source>
        <strain evidence="1 2">PvP084</strain>
    </source>
</reference>
<dbReference type="RefSeq" id="WP_159392705.1">
    <property type="nucleotide sequence ID" value="NZ_JBEPNV010000001.1"/>
</dbReference>
<evidence type="ECO:0000313" key="1">
    <source>
        <dbReference type="EMBL" id="MET3864030.1"/>
    </source>
</evidence>
<name>A0ABV2NC45_9HYPH</name>
<keyword evidence="2" id="KW-1185">Reference proteome</keyword>
<accession>A0ABV2NC45</accession>
<dbReference type="EMBL" id="JBEPNW010000002">
    <property type="protein sequence ID" value="MET3864030.1"/>
    <property type="molecule type" value="Genomic_DNA"/>
</dbReference>
<evidence type="ECO:0000313" key="2">
    <source>
        <dbReference type="Proteomes" id="UP001549119"/>
    </source>
</evidence>
<dbReference type="Proteomes" id="UP001549119">
    <property type="component" value="Unassembled WGS sequence"/>
</dbReference>
<sequence length="132" mass="14285">MGGAVVESEPATVSISVSAGPWSVSDVLHKVDRSNSPPSRGAGLCSNWPATAYAPSGILSRSARTREALREQQFAVERARIGKARRPAAAVRLELHWQHQVNVARAEPQDLARYVALVQALHDYHDRGAPGR</sequence>
<gene>
    <name evidence="1" type="ORF">ABIC20_001339</name>
</gene>
<proteinExistence type="predicted"/>
<organism evidence="1 2">
    <name type="scientific">Methylobacterium radiotolerans</name>
    <dbReference type="NCBI Taxonomy" id="31998"/>
    <lineage>
        <taxon>Bacteria</taxon>
        <taxon>Pseudomonadati</taxon>
        <taxon>Pseudomonadota</taxon>
        <taxon>Alphaproteobacteria</taxon>
        <taxon>Hyphomicrobiales</taxon>
        <taxon>Methylobacteriaceae</taxon>
        <taxon>Methylobacterium</taxon>
    </lineage>
</organism>